<sequence>MSCTLEGCERASQSSDCRSGQSVLPQFSRSVVHNLSALVRRVLKQQWQTAPFVAIAAFSARSVAAASTFRILRLRSRATFVLKCDYNCRTLYEEVDPPKKLIHIPRGETTNANLTPATSVQTEKKTKDNVTAGVQPRVLETIAKNARATPKTVKSGRKKGRKGKRKAVTESETTEIGISLAETSYLTTDARTVFNGPRVVFSTTRSFPMSSSFGLHTAQEKATIVTSRWSKSQKWSIGNFRKSLRKVEFFNDLIKNVEDWTEIDGSL</sequence>
<dbReference type="AlphaFoldDB" id="A0AA39LIM6"/>
<accession>A0AA39LIM6</accession>
<reference evidence="2" key="1">
    <citation type="submission" date="2023-06" db="EMBL/GenBank/DDBJ databases">
        <title>Genomic analysis of the entomopathogenic nematode Steinernema hermaphroditum.</title>
        <authorList>
            <person name="Schwarz E.M."/>
            <person name="Heppert J.K."/>
            <person name="Baniya A."/>
            <person name="Schwartz H.T."/>
            <person name="Tan C.-H."/>
            <person name="Antoshechkin I."/>
            <person name="Sternberg P.W."/>
            <person name="Goodrich-Blair H."/>
            <person name="Dillman A.R."/>
        </authorList>
    </citation>
    <scope>NUCLEOTIDE SEQUENCE</scope>
    <source>
        <strain evidence="2">PS9179</strain>
        <tissue evidence="2">Whole animal</tissue>
    </source>
</reference>
<comment type="caution">
    <text evidence="2">The sequence shown here is derived from an EMBL/GenBank/DDBJ whole genome shotgun (WGS) entry which is preliminary data.</text>
</comment>
<name>A0AA39LIM6_9BILA</name>
<evidence type="ECO:0000256" key="1">
    <source>
        <dbReference type="SAM" id="MobiDB-lite"/>
    </source>
</evidence>
<dbReference type="Proteomes" id="UP001175271">
    <property type="component" value="Unassembled WGS sequence"/>
</dbReference>
<gene>
    <name evidence="2" type="ORF">QR680_002902</name>
</gene>
<keyword evidence="3" id="KW-1185">Reference proteome</keyword>
<evidence type="ECO:0000313" key="3">
    <source>
        <dbReference type="Proteomes" id="UP001175271"/>
    </source>
</evidence>
<protein>
    <submittedName>
        <fullName evidence="2">Uncharacterized protein</fullName>
    </submittedName>
</protein>
<organism evidence="2 3">
    <name type="scientific">Steinernema hermaphroditum</name>
    <dbReference type="NCBI Taxonomy" id="289476"/>
    <lineage>
        <taxon>Eukaryota</taxon>
        <taxon>Metazoa</taxon>
        <taxon>Ecdysozoa</taxon>
        <taxon>Nematoda</taxon>
        <taxon>Chromadorea</taxon>
        <taxon>Rhabditida</taxon>
        <taxon>Tylenchina</taxon>
        <taxon>Panagrolaimomorpha</taxon>
        <taxon>Strongyloidoidea</taxon>
        <taxon>Steinernematidae</taxon>
        <taxon>Steinernema</taxon>
    </lineage>
</organism>
<feature type="region of interest" description="Disordered" evidence="1">
    <location>
        <begin position="147"/>
        <end position="172"/>
    </location>
</feature>
<evidence type="ECO:0000313" key="2">
    <source>
        <dbReference type="EMBL" id="KAK0399106.1"/>
    </source>
</evidence>
<dbReference type="EMBL" id="JAUCMV010000005">
    <property type="protein sequence ID" value="KAK0399106.1"/>
    <property type="molecule type" value="Genomic_DNA"/>
</dbReference>
<proteinExistence type="predicted"/>
<feature type="compositionally biased region" description="Basic residues" evidence="1">
    <location>
        <begin position="154"/>
        <end position="166"/>
    </location>
</feature>